<feature type="region of interest" description="Disordered" evidence="1">
    <location>
        <begin position="1"/>
        <end position="91"/>
    </location>
</feature>
<evidence type="ECO:0000313" key="2">
    <source>
        <dbReference type="EMBL" id="TNN32264.1"/>
    </source>
</evidence>
<dbReference type="Proteomes" id="UP000314294">
    <property type="component" value="Unassembled WGS sequence"/>
</dbReference>
<dbReference type="AlphaFoldDB" id="A0A4Z2EV79"/>
<comment type="caution">
    <text evidence="2">The sequence shown here is derived from an EMBL/GenBank/DDBJ whole genome shotgun (WGS) entry which is preliminary data.</text>
</comment>
<reference evidence="2 3" key="1">
    <citation type="submission" date="2019-03" db="EMBL/GenBank/DDBJ databases">
        <title>First draft genome of Liparis tanakae, snailfish: a comprehensive survey of snailfish specific genes.</title>
        <authorList>
            <person name="Kim W."/>
            <person name="Song I."/>
            <person name="Jeong J.-H."/>
            <person name="Kim D."/>
            <person name="Kim S."/>
            <person name="Ryu S."/>
            <person name="Song J.Y."/>
            <person name="Lee S.K."/>
        </authorList>
    </citation>
    <scope>NUCLEOTIDE SEQUENCE [LARGE SCALE GENOMIC DNA]</scope>
    <source>
        <tissue evidence="2">Muscle</tissue>
    </source>
</reference>
<sequence>MKETEEDMKETEEDMKETEEVINVSSYRESRELLSACSAQQPEEDEQRTRAHPDAQHRSPDDARDEELRSRRAHRDTGRRGGSPGGVRGAGCWRGGAGLLERGAGLLERGSGLPVRGAGLLERGAGLLERGAGCWRGGAGLLERGAGCWCLFGSSVP</sequence>
<name>A0A4Z2EV79_9TELE</name>
<proteinExistence type="predicted"/>
<gene>
    <name evidence="2" type="ORF">EYF80_057576</name>
</gene>
<organism evidence="2 3">
    <name type="scientific">Liparis tanakae</name>
    <name type="common">Tanaka's snailfish</name>
    <dbReference type="NCBI Taxonomy" id="230148"/>
    <lineage>
        <taxon>Eukaryota</taxon>
        <taxon>Metazoa</taxon>
        <taxon>Chordata</taxon>
        <taxon>Craniata</taxon>
        <taxon>Vertebrata</taxon>
        <taxon>Euteleostomi</taxon>
        <taxon>Actinopterygii</taxon>
        <taxon>Neopterygii</taxon>
        <taxon>Teleostei</taxon>
        <taxon>Neoteleostei</taxon>
        <taxon>Acanthomorphata</taxon>
        <taxon>Eupercaria</taxon>
        <taxon>Perciformes</taxon>
        <taxon>Cottioidei</taxon>
        <taxon>Cottales</taxon>
        <taxon>Liparidae</taxon>
        <taxon>Liparis</taxon>
    </lineage>
</organism>
<protein>
    <submittedName>
        <fullName evidence="2">Uncharacterized protein</fullName>
    </submittedName>
</protein>
<keyword evidence="3" id="KW-1185">Reference proteome</keyword>
<accession>A0A4Z2EV79</accession>
<feature type="compositionally biased region" description="Basic and acidic residues" evidence="1">
    <location>
        <begin position="47"/>
        <end position="79"/>
    </location>
</feature>
<feature type="compositionally biased region" description="Gly residues" evidence="1">
    <location>
        <begin position="80"/>
        <end position="91"/>
    </location>
</feature>
<evidence type="ECO:0000256" key="1">
    <source>
        <dbReference type="SAM" id="MobiDB-lite"/>
    </source>
</evidence>
<dbReference type="EMBL" id="SRLO01002810">
    <property type="protein sequence ID" value="TNN32264.1"/>
    <property type="molecule type" value="Genomic_DNA"/>
</dbReference>
<feature type="compositionally biased region" description="Acidic residues" evidence="1">
    <location>
        <begin position="1"/>
        <end position="17"/>
    </location>
</feature>
<evidence type="ECO:0000313" key="3">
    <source>
        <dbReference type="Proteomes" id="UP000314294"/>
    </source>
</evidence>